<name>A0A1T5EG81_9SPHI</name>
<reference evidence="2" key="1">
    <citation type="submission" date="2017-02" db="EMBL/GenBank/DDBJ databases">
        <authorList>
            <person name="Varghese N."/>
            <person name="Submissions S."/>
        </authorList>
    </citation>
    <scope>NUCLEOTIDE SEQUENCE [LARGE SCALE GENOMIC DNA]</scope>
    <source>
        <strain evidence="2">DSM 24091</strain>
    </source>
</reference>
<protein>
    <submittedName>
        <fullName evidence="1">Uncharacterized protein</fullName>
    </submittedName>
</protein>
<organism evidence="1 2">
    <name type="scientific">Sphingobacterium nematocida</name>
    <dbReference type="NCBI Taxonomy" id="1513896"/>
    <lineage>
        <taxon>Bacteria</taxon>
        <taxon>Pseudomonadati</taxon>
        <taxon>Bacteroidota</taxon>
        <taxon>Sphingobacteriia</taxon>
        <taxon>Sphingobacteriales</taxon>
        <taxon>Sphingobacteriaceae</taxon>
        <taxon>Sphingobacterium</taxon>
    </lineage>
</organism>
<keyword evidence="2" id="KW-1185">Reference proteome</keyword>
<proteinExistence type="predicted"/>
<dbReference type="EMBL" id="FUZF01000011">
    <property type="protein sequence ID" value="SKB82992.1"/>
    <property type="molecule type" value="Genomic_DNA"/>
</dbReference>
<sequence>MLEMSDQMEYFSISLTHDYYSGDIPITLSIKSRDLVDKYNLYFLKRGDDYILVGNSLLHNRFKEEFKKIHFLLEDNAYAVKKYKQIRNEGESLVIFLKVNSNSFYFVTSPLNEDQRIIRIDTIINSTDQTKIAYHFTGIRKCFQYIFISKRKYNDLELIEEDGSLLFDKDPNSELQLRENTISFTTADTVLLKKDASYKINLIERNKYGLKTIISRLDIPPPTSYSPNKPKTTITKYYNL</sequence>
<accession>A0A1T5EG81</accession>
<evidence type="ECO:0000313" key="2">
    <source>
        <dbReference type="Proteomes" id="UP000190150"/>
    </source>
</evidence>
<dbReference type="AlphaFoldDB" id="A0A1T5EG81"/>
<dbReference type="STRING" id="1513896.SAMN05660841_02564"/>
<dbReference type="OrthoDB" id="9819707at2"/>
<dbReference type="Proteomes" id="UP000190150">
    <property type="component" value="Unassembled WGS sequence"/>
</dbReference>
<gene>
    <name evidence="1" type="ORF">SAMN05660841_02564</name>
</gene>
<evidence type="ECO:0000313" key="1">
    <source>
        <dbReference type="EMBL" id="SKB82992.1"/>
    </source>
</evidence>
<dbReference type="RefSeq" id="WP_079643472.1">
    <property type="nucleotide sequence ID" value="NZ_FUZF01000011.1"/>
</dbReference>